<dbReference type="Proteomes" id="UP001580928">
    <property type="component" value="Unassembled WGS sequence"/>
</dbReference>
<dbReference type="NCBIfam" id="TIGR03511">
    <property type="entry name" value="GldH_lipo"/>
    <property type="match status" value="1"/>
</dbReference>
<dbReference type="EMBL" id="JBBVGT010000002">
    <property type="protein sequence ID" value="MFB5945369.1"/>
    <property type="molecule type" value="Genomic_DNA"/>
</dbReference>
<organism evidence="1 2">
    <name type="scientific">Albibacterium profundi</name>
    <dbReference type="NCBI Taxonomy" id="3134906"/>
    <lineage>
        <taxon>Bacteria</taxon>
        <taxon>Pseudomonadati</taxon>
        <taxon>Bacteroidota</taxon>
        <taxon>Sphingobacteriia</taxon>
        <taxon>Sphingobacteriales</taxon>
        <taxon>Sphingobacteriaceae</taxon>
        <taxon>Albibacterium</taxon>
    </lineage>
</organism>
<proteinExistence type="predicted"/>
<dbReference type="Pfam" id="PF14109">
    <property type="entry name" value="GldH_lipo"/>
    <property type="match status" value="1"/>
</dbReference>
<sequence length="156" mass="17914">MKAKSWSIVVFIILSLASCRKQSILDENEAIHGRRWFREQEPAFNVKIDSPTTAYDLFLNIRNSVNFQFSDLFLEIEQLNPDNSKVNYVVKIKMTNGEGLWIGKGSGNIYSQQVRFLSDYHFPDSGMYTFKVKQNMRANPVEGIHDVGIRIAASDF</sequence>
<evidence type="ECO:0000313" key="1">
    <source>
        <dbReference type="EMBL" id="MFB5945369.1"/>
    </source>
</evidence>
<reference evidence="1 2" key="1">
    <citation type="submission" date="2024-04" db="EMBL/GenBank/DDBJ databases">
        <title>Albibacterium profundi sp. nov., isolated from sediment of the Challenger Deep of Mariana Trench.</title>
        <authorList>
            <person name="Wang Y."/>
        </authorList>
    </citation>
    <scope>NUCLEOTIDE SEQUENCE [LARGE SCALE GENOMIC DNA]</scope>
    <source>
        <strain evidence="1 2">RHL897</strain>
    </source>
</reference>
<evidence type="ECO:0000313" key="2">
    <source>
        <dbReference type="Proteomes" id="UP001580928"/>
    </source>
</evidence>
<comment type="caution">
    <text evidence="1">The sequence shown here is derived from an EMBL/GenBank/DDBJ whole genome shotgun (WGS) entry which is preliminary data.</text>
</comment>
<accession>A0ABV5CCV3</accession>
<protein>
    <submittedName>
        <fullName evidence="1">Gliding motility lipoprotein GldH</fullName>
    </submittedName>
</protein>
<dbReference type="PROSITE" id="PS51257">
    <property type="entry name" value="PROKAR_LIPOPROTEIN"/>
    <property type="match status" value="1"/>
</dbReference>
<keyword evidence="1" id="KW-0449">Lipoprotein</keyword>
<dbReference type="RefSeq" id="WP_375556910.1">
    <property type="nucleotide sequence ID" value="NZ_JBBVGT010000002.1"/>
</dbReference>
<name>A0ABV5CCV3_9SPHI</name>
<keyword evidence="2" id="KW-1185">Reference proteome</keyword>
<dbReference type="InterPro" id="IPR020018">
    <property type="entry name" value="Motility-assoc_lipoprot_GldH"/>
</dbReference>
<gene>
    <name evidence="1" type="ORF">WKR92_05965</name>
</gene>